<dbReference type="AlphaFoldDB" id="A0A409WQR8"/>
<feature type="compositionally biased region" description="Pro residues" evidence="1">
    <location>
        <begin position="178"/>
        <end position="191"/>
    </location>
</feature>
<evidence type="ECO:0000256" key="2">
    <source>
        <dbReference type="SAM" id="Phobius"/>
    </source>
</evidence>
<feature type="compositionally biased region" description="Polar residues" evidence="1">
    <location>
        <begin position="209"/>
        <end position="230"/>
    </location>
</feature>
<feature type="compositionally biased region" description="Low complexity" evidence="1">
    <location>
        <begin position="144"/>
        <end position="177"/>
    </location>
</feature>
<feature type="compositionally biased region" description="Polar residues" evidence="1">
    <location>
        <begin position="340"/>
        <end position="349"/>
    </location>
</feature>
<gene>
    <name evidence="3" type="ORF">CVT25_001967</name>
</gene>
<keyword evidence="2" id="KW-1133">Transmembrane helix</keyword>
<feature type="compositionally biased region" description="Basic and acidic residues" evidence="1">
    <location>
        <begin position="540"/>
        <end position="551"/>
    </location>
</feature>
<evidence type="ECO:0000313" key="4">
    <source>
        <dbReference type="Proteomes" id="UP000283269"/>
    </source>
</evidence>
<dbReference type="InParanoid" id="A0A409WQR8"/>
<evidence type="ECO:0008006" key="5">
    <source>
        <dbReference type="Google" id="ProtNLM"/>
    </source>
</evidence>
<dbReference type="Proteomes" id="UP000283269">
    <property type="component" value="Unassembled WGS sequence"/>
</dbReference>
<feature type="compositionally biased region" description="Low complexity" evidence="1">
    <location>
        <begin position="12"/>
        <end position="22"/>
    </location>
</feature>
<feature type="region of interest" description="Disordered" evidence="1">
    <location>
        <begin position="1"/>
        <end position="22"/>
    </location>
</feature>
<feature type="region of interest" description="Disordered" evidence="1">
    <location>
        <begin position="436"/>
        <end position="551"/>
    </location>
</feature>
<comment type="caution">
    <text evidence="3">The sequence shown here is derived from an EMBL/GenBank/DDBJ whole genome shotgun (WGS) entry which is preliminary data.</text>
</comment>
<feature type="compositionally biased region" description="Basic and acidic residues" evidence="1">
    <location>
        <begin position="465"/>
        <end position="474"/>
    </location>
</feature>
<accession>A0A409WQR8</accession>
<keyword evidence="2" id="KW-0812">Transmembrane</keyword>
<keyword evidence="4" id="KW-1185">Reference proteome</keyword>
<reference evidence="3 4" key="1">
    <citation type="journal article" date="2018" name="Evol. Lett.">
        <title>Horizontal gene cluster transfer increased hallucinogenic mushroom diversity.</title>
        <authorList>
            <person name="Reynolds H.T."/>
            <person name="Vijayakumar V."/>
            <person name="Gluck-Thaler E."/>
            <person name="Korotkin H.B."/>
            <person name="Matheny P.B."/>
            <person name="Slot J.C."/>
        </authorList>
    </citation>
    <scope>NUCLEOTIDE SEQUENCE [LARGE SCALE GENOMIC DNA]</scope>
    <source>
        <strain evidence="3 4">2631</strain>
    </source>
</reference>
<organism evidence="3 4">
    <name type="scientific">Psilocybe cyanescens</name>
    <dbReference type="NCBI Taxonomy" id="93625"/>
    <lineage>
        <taxon>Eukaryota</taxon>
        <taxon>Fungi</taxon>
        <taxon>Dikarya</taxon>
        <taxon>Basidiomycota</taxon>
        <taxon>Agaricomycotina</taxon>
        <taxon>Agaricomycetes</taxon>
        <taxon>Agaricomycetidae</taxon>
        <taxon>Agaricales</taxon>
        <taxon>Agaricineae</taxon>
        <taxon>Strophariaceae</taxon>
        <taxon>Psilocybe</taxon>
    </lineage>
</organism>
<name>A0A409WQR8_PSICY</name>
<feature type="region of interest" description="Disordered" evidence="1">
    <location>
        <begin position="137"/>
        <end position="230"/>
    </location>
</feature>
<dbReference type="STRING" id="93625.A0A409WQR8"/>
<dbReference type="EMBL" id="NHYD01003307">
    <property type="protein sequence ID" value="PPQ80842.1"/>
    <property type="molecule type" value="Genomic_DNA"/>
</dbReference>
<protein>
    <recommendedName>
        <fullName evidence="5">REJ domain-containing protein</fullName>
    </recommendedName>
</protein>
<feature type="region of interest" description="Disordered" evidence="1">
    <location>
        <begin position="339"/>
        <end position="384"/>
    </location>
</feature>
<feature type="compositionally biased region" description="Low complexity" evidence="1">
    <location>
        <begin position="516"/>
        <end position="525"/>
    </location>
</feature>
<keyword evidence="2" id="KW-0472">Membrane</keyword>
<evidence type="ECO:0000256" key="1">
    <source>
        <dbReference type="SAM" id="MobiDB-lite"/>
    </source>
</evidence>
<dbReference type="OrthoDB" id="3250803at2759"/>
<evidence type="ECO:0000313" key="3">
    <source>
        <dbReference type="EMBL" id="PPQ80842.1"/>
    </source>
</evidence>
<sequence>MVANTTSTAPPEITTGSTSSEVSITSTVDPSSFSFSSVFSSSVVTEQVSSGIARNLSVSSTDSSRPVANPTVPILASSSFVSSIKASESTTRSRVVTVVSSFASVESSSMSTAAPLSSSIPVPISSKNNSPVISLADQTPINKSSSSHEAVSTSHTSSPVVSTKAASPSLSSTHSESPPAPPSSPVQPPAPTSSKPTSSNATPSSTSSHGVQTTTSGPLSQRTSTVTQPADTTLSSAIAITSTNSDGAKVVTTPALVTFMSTSTESNGALTTVTHVVANPPNLTGTQQLSSANGPLHKQGVLAGICVVVGVVAATIVIGLIFFIRRKRRLDRRRRWLAGMQQQRPSSLSGDPFRDPQESYQGPAMRSVGTARESHWDQSSSGSPLVMQEPLSHEQRNMFGGVSLVPDPYPAVHVINSPEQERYEYPHARLAYTTDSASPMAPFKRQSMTPSSPSIYPATLPPDDNEGHEAKDYIPEPVQQEPASPVSLSTVPPRPPRSHLRESAKIGRYGAPLTPPESNSSHNSQPPSPISEPNRPQEFFTRRTILDVRNR</sequence>
<feature type="compositionally biased region" description="Low complexity" evidence="1">
    <location>
        <begin position="192"/>
        <end position="208"/>
    </location>
</feature>
<proteinExistence type="predicted"/>
<feature type="transmembrane region" description="Helical" evidence="2">
    <location>
        <begin position="301"/>
        <end position="324"/>
    </location>
</feature>